<keyword evidence="2" id="KW-1185">Reference proteome</keyword>
<name>A0A834XA07_9FABA</name>
<accession>A0A834XA07</accession>
<proteinExistence type="predicted"/>
<evidence type="ECO:0000313" key="2">
    <source>
        <dbReference type="Proteomes" id="UP000634136"/>
    </source>
</evidence>
<protein>
    <submittedName>
        <fullName evidence="1">Uncharacterized protein</fullName>
    </submittedName>
</protein>
<dbReference type="Proteomes" id="UP000634136">
    <property type="component" value="Unassembled WGS sequence"/>
</dbReference>
<comment type="caution">
    <text evidence="1">The sequence shown here is derived from an EMBL/GenBank/DDBJ whole genome shotgun (WGS) entry which is preliminary data.</text>
</comment>
<dbReference type="AlphaFoldDB" id="A0A834XA07"/>
<sequence length="47" mass="5281">MAYMGSGDNFQPLMGLARNRDSNAILLALKGIRMLLKRLQAYIIDNL</sequence>
<reference evidence="1" key="1">
    <citation type="submission" date="2020-09" db="EMBL/GenBank/DDBJ databases">
        <title>Genome-Enabled Discovery of Anthraquinone Biosynthesis in Senna tora.</title>
        <authorList>
            <person name="Kang S.-H."/>
            <person name="Pandey R.P."/>
            <person name="Lee C.-M."/>
            <person name="Sim J.-S."/>
            <person name="Jeong J.-T."/>
            <person name="Choi B.-S."/>
            <person name="Jung M."/>
            <person name="Ginzburg D."/>
            <person name="Zhao K."/>
            <person name="Won S.Y."/>
            <person name="Oh T.-J."/>
            <person name="Yu Y."/>
            <person name="Kim N.-H."/>
            <person name="Lee O.R."/>
            <person name="Lee T.-H."/>
            <person name="Bashyal P."/>
            <person name="Kim T.-S."/>
            <person name="Lee W.-H."/>
            <person name="Kawkins C."/>
            <person name="Kim C.-K."/>
            <person name="Kim J.S."/>
            <person name="Ahn B.O."/>
            <person name="Rhee S.Y."/>
            <person name="Sohng J.K."/>
        </authorList>
    </citation>
    <scope>NUCLEOTIDE SEQUENCE</scope>
    <source>
        <tissue evidence="1">Leaf</tissue>
    </source>
</reference>
<organism evidence="1 2">
    <name type="scientific">Senna tora</name>
    <dbReference type="NCBI Taxonomy" id="362788"/>
    <lineage>
        <taxon>Eukaryota</taxon>
        <taxon>Viridiplantae</taxon>
        <taxon>Streptophyta</taxon>
        <taxon>Embryophyta</taxon>
        <taxon>Tracheophyta</taxon>
        <taxon>Spermatophyta</taxon>
        <taxon>Magnoliopsida</taxon>
        <taxon>eudicotyledons</taxon>
        <taxon>Gunneridae</taxon>
        <taxon>Pentapetalae</taxon>
        <taxon>rosids</taxon>
        <taxon>fabids</taxon>
        <taxon>Fabales</taxon>
        <taxon>Fabaceae</taxon>
        <taxon>Caesalpinioideae</taxon>
        <taxon>Cassia clade</taxon>
        <taxon>Senna</taxon>
    </lineage>
</organism>
<dbReference type="EMBL" id="JAAIUW010000003">
    <property type="protein sequence ID" value="KAF7839863.1"/>
    <property type="molecule type" value="Genomic_DNA"/>
</dbReference>
<gene>
    <name evidence="1" type="ORF">G2W53_008345</name>
</gene>
<evidence type="ECO:0000313" key="1">
    <source>
        <dbReference type="EMBL" id="KAF7839863.1"/>
    </source>
</evidence>